<name>A0A0F6SRM8_9CORY</name>
<keyword evidence="3" id="KW-1185">Reference proteome</keyword>
<dbReference type="AlphaFoldDB" id="A0A0F6SRM8"/>
<reference evidence="2 3" key="1">
    <citation type="submission" date="2015-04" db="EMBL/GenBank/DDBJ databases">
        <title>Complete Genome Sequence of Brevibacterium flavum ATCC 15168.</title>
        <authorList>
            <person name="Ahn J."/>
            <person name="Park G."/>
            <person name="Jeon W."/>
            <person name="Jang Y."/>
            <person name="Jang M."/>
            <person name="Lee H."/>
            <person name="Lee H."/>
        </authorList>
    </citation>
    <scope>NUCLEOTIDE SEQUENCE [LARGE SCALE GENOMIC DNA]</scope>
    <source>
        <strain evidence="2 3">ATCC 15168</strain>
    </source>
</reference>
<sequence length="124" mass="14462">MDLDKIAELFGVHVIETYDLHPEWDGMYLHHRRLILLRKGLDPWKKRSIFAHELGHAFYRDETHGDTRLEKRANEYAALLLISKDEYRAAELLHGPHPGAIAHELGVTPDVVNTWRDIYIRALT</sequence>
<dbReference type="InterPro" id="IPR010359">
    <property type="entry name" value="IrrE_HExxH"/>
</dbReference>
<dbReference type="Proteomes" id="UP000034037">
    <property type="component" value="Chromosome"/>
</dbReference>
<feature type="domain" description="IrrE N-terminal-like" evidence="1">
    <location>
        <begin position="8"/>
        <end position="112"/>
    </location>
</feature>
<evidence type="ECO:0000259" key="1">
    <source>
        <dbReference type="Pfam" id="PF06114"/>
    </source>
</evidence>
<dbReference type="Pfam" id="PF06114">
    <property type="entry name" value="Peptidase_M78"/>
    <property type="match status" value="1"/>
</dbReference>
<dbReference type="PATRIC" id="fig|92706.3.peg.2535"/>
<evidence type="ECO:0000313" key="3">
    <source>
        <dbReference type="Proteomes" id="UP000034037"/>
    </source>
</evidence>
<accession>A0A0F6SRM8</accession>
<protein>
    <recommendedName>
        <fullName evidence="1">IrrE N-terminal-like domain-containing protein</fullName>
    </recommendedName>
</protein>
<dbReference type="RefSeq" id="WP_046552195.1">
    <property type="nucleotide sequence ID" value="NZ_CP011309.1"/>
</dbReference>
<organism evidence="2 3">
    <name type="scientific">[Brevibacterium] flavum</name>
    <dbReference type="NCBI Taxonomy" id="92706"/>
    <lineage>
        <taxon>Bacteria</taxon>
        <taxon>Bacillati</taxon>
        <taxon>Actinomycetota</taxon>
        <taxon>Actinomycetes</taxon>
        <taxon>Mycobacteriales</taxon>
        <taxon>Corynebacteriaceae</taxon>
        <taxon>Corynebacterium</taxon>
    </lineage>
</organism>
<dbReference type="EMBL" id="CP011309">
    <property type="protein sequence ID" value="AKF28234.1"/>
    <property type="molecule type" value="Genomic_DNA"/>
</dbReference>
<gene>
    <name evidence="2" type="ORF">YH66_12115</name>
</gene>
<evidence type="ECO:0000313" key="2">
    <source>
        <dbReference type="EMBL" id="AKF28234.1"/>
    </source>
</evidence>
<proteinExistence type="predicted"/>
<dbReference type="HOGENOM" id="CLU_134881_1_0_11"/>
<dbReference type="Gene3D" id="1.10.10.2910">
    <property type="match status" value="1"/>
</dbReference>